<organism evidence="4 5">
    <name type="scientific">Parenemella sanctibonifatiensis</name>
    <dbReference type="NCBI Taxonomy" id="2016505"/>
    <lineage>
        <taxon>Bacteria</taxon>
        <taxon>Bacillati</taxon>
        <taxon>Actinomycetota</taxon>
        <taxon>Actinomycetes</taxon>
        <taxon>Propionibacteriales</taxon>
        <taxon>Propionibacteriaceae</taxon>
        <taxon>Parenemella</taxon>
    </lineage>
</organism>
<comment type="similarity">
    <text evidence="1 3">Belongs to the short-chain dehydrogenases/reductases (SDR) family.</text>
</comment>
<proteinExistence type="inferred from homology"/>
<dbReference type="SUPFAM" id="SSF51735">
    <property type="entry name" value="NAD(P)-binding Rossmann-fold domains"/>
    <property type="match status" value="1"/>
</dbReference>
<reference evidence="4 5" key="1">
    <citation type="submission" date="2017-07" db="EMBL/GenBank/DDBJ databases">
        <title>Draft whole genome sequences of clinical Proprionibacteriaceae strains.</title>
        <authorList>
            <person name="Bernier A.-M."/>
            <person name="Bernard K."/>
            <person name="Domingo M.-C."/>
        </authorList>
    </citation>
    <scope>NUCLEOTIDE SEQUENCE [LARGE SCALE GENOMIC DNA]</scope>
    <source>
        <strain evidence="4 5">NML 160184</strain>
    </source>
</reference>
<dbReference type="Proteomes" id="UP000216533">
    <property type="component" value="Unassembled WGS sequence"/>
</dbReference>
<dbReference type="PRINTS" id="PR00080">
    <property type="entry name" value="SDRFAMILY"/>
</dbReference>
<gene>
    <name evidence="4" type="ORF">CGZ92_12780</name>
</gene>
<dbReference type="RefSeq" id="WP_094451756.1">
    <property type="nucleotide sequence ID" value="NZ_NMVI01000027.1"/>
</dbReference>
<dbReference type="InterPro" id="IPR036291">
    <property type="entry name" value="NAD(P)-bd_dom_sf"/>
</dbReference>
<dbReference type="Pfam" id="PF00106">
    <property type="entry name" value="adh_short"/>
    <property type="match status" value="1"/>
</dbReference>
<evidence type="ECO:0000256" key="1">
    <source>
        <dbReference type="ARBA" id="ARBA00006484"/>
    </source>
</evidence>
<evidence type="ECO:0000256" key="2">
    <source>
        <dbReference type="ARBA" id="ARBA00023002"/>
    </source>
</evidence>
<sequence>MSEPVSTSVQPHQQGRIAVVTGASSGIGAAAATALADAGWQVWCCARRTDRIEALAEQIGGHALALDVTDPVQVDRLAATVGGRVDLLVNNAGGALGQEPVAEADLDLWQQMYATNVIGAAAVTKALLPALRRAEGQVLFITSTAAEAAYEGGAGYCGAKMAERAVARSLRLELVGEPIRISEISPGMVHTEEFSLTRFGGDQARADAVYAGVADPLLAADIAEAILWVAERPSHVNIDSMVVRPRAQAANHKVHRS</sequence>
<protein>
    <submittedName>
        <fullName evidence="4">Oxidoreductase</fullName>
    </submittedName>
</protein>
<dbReference type="PRINTS" id="PR00081">
    <property type="entry name" value="GDHRDH"/>
</dbReference>
<dbReference type="InterPro" id="IPR002347">
    <property type="entry name" value="SDR_fam"/>
</dbReference>
<dbReference type="FunFam" id="3.40.50.720:FF:000047">
    <property type="entry name" value="NADP-dependent L-serine/L-allo-threonine dehydrogenase"/>
    <property type="match status" value="1"/>
</dbReference>
<dbReference type="PANTHER" id="PTHR42901:SF1">
    <property type="entry name" value="ALCOHOL DEHYDROGENASE"/>
    <property type="match status" value="1"/>
</dbReference>
<dbReference type="GO" id="GO:0016616">
    <property type="term" value="F:oxidoreductase activity, acting on the CH-OH group of donors, NAD or NADP as acceptor"/>
    <property type="evidence" value="ECO:0007669"/>
    <property type="project" value="UniProtKB-ARBA"/>
</dbReference>
<dbReference type="PANTHER" id="PTHR42901">
    <property type="entry name" value="ALCOHOL DEHYDROGENASE"/>
    <property type="match status" value="1"/>
</dbReference>
<comment type="caution">
    <text evidence="4">The sequence shown here is derived from an EMBL/GenBank/DDBJ whole genome shotgun (WGS) entry which is preliminary data.</text>
</comment>
<dbReference type="EMBL" id="NMVI01000027">
    <property type="protein sequence ID" value="OYN84694.1"/>
    <property type="molecule type" value="Genomic_DNA"/>
</dbReference>
<evidence type="ECO:0000313" key="5">
    <source>
        <dbReference type="Proteomes" id="UP000216533"/>
    </source>
</evidence>
<evidence type="ECO:0000256" key="3">
    <source>
        <dbReference type="RuleBase" id="RU000363"/>
    </source>
</evidence>
<dbReference type="Gene3D" id="3.40.50.720">
    <property type="entry name" value="NAD(P)-binding Rossmann-like Domain"/>
    <property type="match status" value="1"/>
</dbReference>
<accession>A0A255DZI3</accession>
<evidence type="ECO:0000313" key="4">
    <source>
        <dbReference type="EMBL" id="OYN84694.1"/>
    </source>
</evidence>
<name>A0A255DZI3_9ACTN</name>
<keyword evidence="2" id="KW-0560">Oxidoreductase</keyword>
<dbReference type="AlphaFoldDB" id="A0A255DZI3"/>